<dbReference type="Pfam" id="PF00862">
    <property type="entry name" value="GT-B_Sucrose_synth"/>
    <property type="match status" value="1"/>
</dbReference>
<dbReference type="PANTHER" id="PTHR45839:SF13">
    <property type="entry name" value="SUCROSE SYNTHASE 3"/>
    <property type="match status" value="1"/>
</dbReference>
<dbReference type="PANTHER" id="PTHR45839">
    <property type="match status" value="1"/>
</dbReference>
<dbReference type="SUPFAM" id="SSF53756">
    <property type="entry name" value="UDP-Glycosyltransferase/glycogen phosphorylase"/>
    <property type="match status" value="1"/>
</dbReference>
<dbReference type="Gene3D" id="3.10.450.330">
    <property type="match status" value="1"/>
</dbReference>
<dbReference type="InterPro" id="IPR012820">
    <property type="entry name" value="Sucrose_synthase_pln/cyn"/>
</dbReference>
<dbReference type="InterPro" id="IPR056736">
    <property type="entry name" value="SUS_EPBD"/>
</dbReference>
<dbReference type="Pfam" id="PF24861">
    <property type="entry name" value="SUS_N"/>
    <property type="match status" value="1"/>
</dbReference>
<dbReference type="InterPro" id="IPR001296">
    <property type="entry name" value="Glyco_trans_1"/>
</dbReference>
<dbReference type="GO" id="GO:0005985">
    <property type="term" value="P:sucrose metabolic process"/>
    <property type="evidence" value="ECO:0007669"/>
    <property type="project" value="InterPro"/>
</dbReference>
<feature type="domain" description="Sucrose synthase first GT-B" evidence="8">
    <location>
        <begin position="275"/>
        <end position="563"/>
    </location>
</feature>
<evidence type="ECO:0000259" key="10">
    <source>
        <dbReference type="Pfam" id="PF24862"/>
    </source>
</evidence>
<evidence type="ECO:0000313" key="12">
    <source>
        <dbReference type="Proteomes" id="UP001370490"/>
    </source>
</evidence>
<dbReference type="NCBIfam" id="TIGR02470">
    <property type="entry name" value="sucr_synth"/>
    <property type="match status" value="1"/>
</dbReference>
<dbReference type="EC" id="2.4.1.13" evidence="2 6"/>
<comment type="similarity">
    <text evidence="1 6">Belongs to the glycosyltransferase 1 family. Plant sucrose synthase subfamily.</text>
</comment>
<keyword evidence="4 6" id="KW-0808">Transferase</keyword>
<gene>
    <name evidence="11" type="ORF">RJ641_030855</name>
</gene>
<dbReference type="Pfam" id="PF00534">
    <property type="entry name" value="Glycos_transf_1"/>
    <property type="match status" value="1"/>
</dbReference>
<evidence type="ECO:0000259" key="7">
    <source>
        <dbReference type="Pfam" id="PF00534"/>
    </source>
</evidence>
<feature type="domain" description="Glycosyl transferase family 1" evidence="7">
    <location>
        <begin position="569"/>
        <end position="741"/>
    </location>
</feature>
<dbReference type="AlphaFoldDB" id="A0AAN8W1H6"/>
<reference evidence="11 12" key="1">
    <citation type="submission" date="2023-12" db="EMBL/GenBank/DDBJ databases">
        <title>A high-quality genome assembly for Dillenia turbinata (Dilleniales).</title>
        <authorList>
            <person name="Chanderbali A."/>
        </authorList>
    </citation>
    <scope>NUCLEOTIDE SEQUENCE [LARGE SCALE GENOMIC DNA]</scope>
    <source>
        <strain evidence="11">LSX21</strain>
        <tissue evidence="11">Leaf</tissue>
    </source>
</reference>
<feature type="domain" description="Sucrose synthase N-terminal" evidence="9">
    <location>
        <begin position="16"/>
        <end position="129"/>
    </location>
</feature>
<dbReference type="EMBL" id="JBAMMX010000006">
    <property type="protein sequence ID" value="KAK6937347.1"/>
    <property type="molecule type" value="Genomic_DNA"/>
</dbReference>
<comment type="caution">
    <text evidence="11">The sequence shown here is derived from an EMBL/GenBank/DDBJ whole genome shotgun (WGS) entry which is preliminary data.</text>
</comment>
<comment type="function">
    <text evidence="6">Sucrose-cleaving enzyme that provides UDP-glucose and fructose for various metabolic pathways.</text>
</comment>
<protein>
    <recommendedName>
        <fullName evidence="2 6">Sucrose synthase</fullName>
        <ecNumber evidence="2 6">2.4.1.13</ecNumber>
    </recommendedName>
</protein>
<dbReference type="FunFam" id="3.10.450.330:FF:000001">
    <property type="entry name" value="Sucrose synthase"/>
    <property type="match status" value="1"/>
</dbReference>
<dbReference type="GO" id="GO:0016157">
    <property type="term" value="F:sucrose synthase activity"/>
    <property type="evidence" value="ECO:0007669"/>
    <property type="project" value="UniProtKB-UniRule"/>
</dbReference>
<sequence>NSEFKLSMPTPKLTRVPSMRERVDDTLSAHRNELVSLLSRYVAQGKGILQPHHLVDELDNIYGDEEGKHRLSDGPFSEVLKSAQEAIVLPPFVAIAVRPRPGVWEFVRVNVYELSTEQLTVSEYLRFKEELVYGQQINDHFVLELDFEPFNATFPRPNQSSSIGNGVQFLNRHLSSAMFRNRESLEPLLDFLRAHKYKGQVMMLNDRIQSISRLQSALSKAEDCLSKLPCDTPYPEFQYELQGMGFERGWGDTAQRVLEMMHLLLDILQAPDPSTLETFLGRIPMVFNVVILSPHGYFGQANVLGLPDTGGQIVYILDQVRALENEMILRIKKQGLDLTPRILVVTRLIPDAKGTTCNQRLERISGTEHTHILRVPFRSEKGILHKWISRFDVWPYLETFTEDAASEIIAELHGIPDLIIGNYSDGNLVASLLCHKLGVTQCNIAHALEKTKYLDSDIYWRNFEGKYHFSCQFTADLLAMNNADFIITSTYQEIAGTKNTVGQYESHRAFTLPGLYRVVHGIDVFDPKFNIVSPGADMGIYFSYSEKQKRLTALHGSIQKLLYDPEQNEEHIGSLSDRSKPIIFSMARLDRVKNITGLVECYGRCAKLRELVNLVVVAGYNDVKKSSDREEIAEIEKMHSLIKQYSLDGQFRWISAQTNRARNGELYRYIADTGGAFVQPAFYEAFGLTVVEAMTCGLPTFATCHGGPAEIIEHGISGFHIDPYHPDQAAERIADFFEKRKEDPCYWQKISDAGLQRIFERYTWKIHSERLMTLAGVYGFWKYVSKLERRETRRYLEMFYILKFRDLVKSVPLATDDDKH</sequence>
<evidence type="ECO:0000256" key="2">
    <source>
        <dbReference type="ARBA" id="ARBA00012540"/>
    </source>
</evidence>
<accession>A0AAN8W1H6</accession>
<dbReference type="FunFam" id="3.40.50.2000:FF:000004">
    <property type="entry name" value="Sucrose synthase"/>
    <property type="match status" value="1"/>
</dbReference>
<comment type="catalytic activity">
    <reaction evidence="5 6">
        <text>an NDP-alpha-D-glucose + D-fructose = a ribonucleoside 5'-diphosphate + sucrose + H(+)</text>
        <dbReference type="Rhea" id="RHEA:16241"/>
        <dbReference type="ChEBI" id="CHEBI:15378"/>
        <dbReference type="ChEBI" id="CHEBI:17992"/>
        <dbReference type="ChEBI" id="CHEBI:37721"/>
        <dbReference type="ChEBI" id="CHEBI:57930"/>
        <dbReference type="ChEBI" id="CHEBI:76533"/>
        <dbReference type="EC" id="2.4.1.13"/>
    </reaction>
</comment>
<dbReference type="Gene3D" id="3.40.50.2000">
    <property type="entry name" value="Glycogen Phosphorylase B"/>
    <property type="match status" value="2"/>
</dbReference>
<feature type="domain" description="Sucrose synthase EPBD" evidence="10">
    <location>
        <begin position="165"/>
        <end position="252"/>
    </location>
</feature>
<evidence type="ECO:0000313" key="11">
    <source>
        <dbReference type="EMBL" id="KAK6937347.1"/>
    </source>
</evidence>
<name>A0AAN8W1H6_9MAGN</name>
<evidence type="ECO:0000256" key="3">
    <source>
        <dbReference type="ARBA" id="ARBA00022676"/>
    </source>
</evidence>
<keyword evidence="12" id="KW-1185">Reference proteome</keyword>
<evidence type="ECO:0000256" key="5">
    <source>
        <dbReference type="ARBA" id="ARBA00049030"/>
    </source>
</evidence>
<evidence type="ECO:0000256" key="6">
    <source>
        <dbReference type="RuleBase" id="RU280817"/>
    </source>
</evidence>
<evidence type="ECO:0000259" key="9">
    <source>
        <dbReference type="Pfam" id="PF24861"/>
    </source>
</evidence>
<dbReference type="Gene3D" id="1.20.120.1230">
    <property type="match status" value="1"/>
</dbReference>
<dbReference type="Proteomes" id="UP001370490">
    <property type="component" value="Unassembled WGS sequence"/>
</dbReference>
<evidence type="ECO:0000259" key="8">
    <source>
        <dbReference type="Pfam" id="PF00862"/>
    </source>
</evidence>
<evidence type="ECO:0000256" key="1">
    <source>
        <dbReference type="ARBA" id="ARBA00005894"/>
    </source>
</evidence>
<keyword evidence="3 6" id="KW-0328">Glycosyltransferase</keyword>
<dbReference type="InterPro" id="IPR056735">
    <property type="entry name" value="SUS_N"/>
</dbReference>
<dbReference type="Pfam" id="PF24862">
    <property type="entry name" value="SUS_EPBD"/>
    <property type="match status" value="1"/>
</dbReference>
<dbReference type="InterPro" id="IPR000368">
    <property type="entry name" value="Sucrose_synth_GT-B1"/>
</dbReference>
<organism evidence="11 12">
    <name type="scientific">Dillenia turbinata</name>
    <dbReference type="NCBI Taxonomy" id="194707"/>
    <lineage>
        <taxon>Eukaryota</taxon>
        <taxon>Viridiplantae</taxon>
        <taxon>Streptophyta</taxon>
        <taxon>Embryophyta</taxon>
        <taxon>Tracheophyta</taxon>
        <taxon>Spermatophyta</taxon>
        <taxon>Magnoliopsida</taxon>
        <taxon>eudicotyledons</taxon>
        <taxon>Gunneridae</taxon>
        <taxon>Pentapetalae</taxon>
        <taxon>Dilleniales</taxon>
        <taxon>Dilleniaceae</taxon>
        <taxon>Dillenia</taxon>
    </lineage>
</organism>
<evidence type="ECO:0000256" key="4">
    <source>
        <dbReference type="ARBA" id="ARBA00022679"/>
    </source>
</evidence>
<proteinExistence type="inferred from homology"/>
<dbReference type="FunFam" id="1.20.120.1230:FF:000001">
    <property type="entry name" value="Sucrose synthase"/>
    <property type="match status" value="1"/>
</dbReference>
<feature type="non-terminal residue" evidence="11">
    <location>
        <position position="1"/>
    </location>
</feature>